<proteinExistence type="inferred from homology"/>
<dbReference type="PANTHER" id="PTHR46696">
    <property type="entry name" value="P450, PUTATIVE (EUROFUNG)-RELATED"/>
    <property type="match status" value="1"/>
</dbReference>
<gene>
    <name evidence="3" type="ORF">POL58_32435</name>
</gene>
<name>A0ABT5BGE2_9BACT</name>
<comment type="similarity">
    <text evidence="1 2">Belongs to the cytochrome P450 family.</text>
</comment>
<dbReference type="EMBL" id="JAQNDN010000019">
    <property type="protein sequence ID" value="MDC0672503.1"/>
    <property type="molecule type" value="Genomic_DNA"/>
</dbReference>
<organism evidence="3 4">
    <name type="scientific">Nannocystis radixulma</name>
    <dbReference type="NCBI Taxonomy" id="2995305"/>
    <lineage>
        <taxon>Bacteria</taxon>
        <taxon>Pseudomonadati</taxon>
        <taxon>Myxococcota</taxon>
        <taxon>Polyangia</taxon>
        <taxon>Nannocystales</taxon>
        <taxon>Nannocystaceae</taxon>
        <taxon>Nannocystis</taxon>
    </lineage>
</organism>
<dbReference type="InterPro" id="IPR017972">
    <property type="entry name" value="Cyt_P450_CS"/>
</dbReference>
<keyword evidence="2" id="KW-0560">Oxidoreductase</keyword>
<dbReference type="Gene3D" id="1.10.630.10">
    <property type="entry name" value="Cytochrome P450"/>
    <property type="match status" value="1"/>
</dbReference>
<sequence>MIATISPDELGTPEVIADPFPAYAALRDASPLRYPRVRADKTNAHSESSYAWALMRHADIMSALRDPAAFSSNTPLAFKATAYFPLIHDDPPRHTQIRRVINKSLSPARVAEMSGWIGQLVDEMLDAAGPGPIEFMQGYAFPLPIRVMAKILGLPDSDHAAFKSWSEAYVSYASMPAEERARKLLEMAHYLPQAIAERRARPTGDLISIITEAEVDGKSLSDEHMSGLVSVVIFAASETTTNLIGNLLGLLADRPELWWQMRADRSLVDPVIEEALRYQAPLQRKLRLTTRPVRVGETEIGPGELVDLCYGAANRDPAVFEDPETFRPGRPDVAQLISFGHGIHYCPGAMLSRIEVRLTVNALLDRYASLERGDSPAERQRAAPLAFGYRTLPLVFR</sequence>
<evidence type="ECO:0000313" key="3">
    <source>
        <dbReference type="EMBL" id="MDC0672503.1"/>
    </source>
</evidence>
<accession>A0ABT5BGE2</accession>
<dbReference type="Pfam" id="PF00067">
    <property type="entry name" value="p450"/>
    <property type="match status" value="1"/>
</dbReference>
<dbReference type="InterPro" id="IPR001128">
    <property type="entry name" value="Cyt_P450"/>
</dbReference>
<keyword evidence="4" id="KW-1185">Reference proteome</keyword>
<keyword evidence="2" id="KW-0349">Heme</keyword>
<dbReference type="PROSITE" id="PS00086">
    <property type="entry name" value="CYTOCHROME_P450"/>
    <property type="match status" value="1"/>
</dbReference>
<dbReference type="Proteomes" id="UP001217838">
    <property type="component" value="Unassembled WGS sequence"/>
</dbReference>
<dbReference type="SUPFAM" id="SSF48264">
    <property type="entry name" value="Cytochrome P450"/>
    <property type="match status" value="1"/>
</dbReference>
<protein>
    <submittedName>
        <fullName evidence="3">Cytochrome P450</fullName>
    </submittedName>
</protein>
<dbReference type="PANTHER" id="PTHR46696:SF4">
    <property type="entry name" value="BIOTIN BIOSYNTHESIS CYTOCHROME P450"/>
    <property type="match status" value="1"/>
</dbReference>
<evidence type="ECO:0000313" key="4">
    <source>
        <dbReference type="Proteomes" id="UP001217838"/>
    </source>
</evidence>
<reference evidence="3 4" key="1">
    <citation type="submission" date="2022-11" db="EMBL/GenBank/DDBJ databases">
        <title>Minimal conservation of predation-associated metabolite biosynthetic gene clusters underscores biosynthetic potential of Myxococcota including descriptions for ten novel species: Archangium lansinium sp. nov., Myxococcus landrumus sp. nov., Nannocystis bai.</title>
        <authorList>
            <person name="Ahearne A."/>
            <person name="Stevens C."/>
            <person name="Dowd S."/>
        </authorList>
    </citation>
    <scope>NUCLEOTIDE SEQUENCE [LARGE SCALE GENOMIC DNA]</scope>
    <source>
        <strain evidence="3 4">NCELM</strain>
    </source>
</reference>
<comment type="caution">
    <text evidence="3">The sequence shown here is derived from an EMBL/GenBank/DDBJ whole genome shotgun (WGS) entry which is preliminary data.</text>
</comment>
<dbReference type="InterPro" id="IPR036396">
    <property type="entry name" value="Cyt_P450_sf"/>
</dbReference>
<keyword evidence="2" id="KW-0503">Monooxygenase</keyword>
<dbReference type="PRINTS" id="PR00359">
    <property type="entry name" value="BP450"/>
</dbReference>
<keyword evidence="2" id="KW-0408">Iron</keyword>
<keyword evidence="2" id="KW-0479">Metal-binding</keyword>
<dbReference type="RefSeq" id="WP_272004294.1">
    <property type="nucleotide sequence ID" value="NZ_JAQNDN010000019.1"/>
</dbReference>
<evidence type="ECO:0000256" key="2">
    <source>
        <dbReference type="RuleBase" id="RU000461"/>
    </source>
</evidence>
<evidence type="ECO:0000256" key="1">
    <source>
        <dbReference type="ARBA" id="ARBA00010617"/>
    </source>
</evidence>
<dbReference type="InterPro" id="IPR002397">
    <property type="entry name" value="Cyt_P450_B"/>
</dbReference>